<dbReference type="PANTHER" id="PTHR43692:SF1">
    <property type="entry name" value="UDP-N-ACETYLMURAMOYLALANINE--D-GLUTAMATE LIGASE"/>
    <property type="match status" value="1"/>
</dbReference>
<evidence type="ECO:0000259" key="4">
    <source>
        <dbReference type="Pfam" id="PF08245"/>
    </source>
</evidence>
<dbReference type="EC" id="6.3.2.9" evidence="5"/>
<name>A0A165YX77_9EURY</name>
<evidence type="ECO:0000256" key="1">
    <source>
        <dbReference type="ARBA" id="ARBA00022598"/>
    </source>
</evidence>
<sequence>MIASIFGLGVEGKKAIKSLLNNGYDVYGIDLSMDIDLNYFKEIIKNSHRNNNGENHKKNQTTEIRIQKSEKRISLKSDNLKIDLGQFNEESVKKSNLIVLSPGLFKLKKFQKYLDYPNYFSNALNKHKSIFTIAITGTNGKTTTISMLKDILKASGKKVLTGGNGGGGFNGYIDLVLESLKDDYEFILVEVCDMTIDFANNLFDFDLVGLTNIGNDHLNVHGSIENYENTVINAFKDKKIFLNKDDPFTLKYTTKVNEYFKNGNINEYGDIDLKDISSKDVDSKGTNSKYIDSKINYCNLYPYDLNMIGKFNKYNAGFAYSIAKELKIDEDIIINVLNNFSGVEGRLNEFKIKNKEITIGKTDNSHAVKAILNEKKFDVIAIGTPRDNETFRLDILDEIILNYNYNRKYQNLIIFNGLSDNFDLVKERLNDLNFIGKLIIAEKNETLINFIKTLKGNQKIFIGGNGQENIIKIQKLLKNEI</sequence>
<dbReference type="GO" id="GO:0005737">
    <property type="term" value="C:cytoplasm"/>
    <property type="evidence" value="ECO:0007669"/>
    <property type="project" value="InterPro"/>
</dbReference>
<organism evidence="5 6">
    <name type="scientific">Methanobrevibacter curvatus</name>
    <dbReference type="NCBI Taxonomy" id="49547"/>
    <lineage>
        <taxon>Archaea</taxon>
        <taxon>Methanobacteriati</taxon>
        <taxon>Methanobacteriota</taxon>
        <taxon>Methanomada group</taxon>
        <taxon>Methanobacteria</taxon>
        <taxon>Methanobacteriales</taxon>
        <taxon>Methanobacteriaceae</taxon>
        <taxon>Methanobrevibacter</taxon>
    </lineage>
</organism>
<dbReference type="Pfam" id="PF08245">
    <property type="entry name" value="Mur_ligase_M"/>
    <property type="match status" value="1"/>
</dbReference>
<evidence type="ECO:0000256" key="3">
    <source>
        <dbReference type="ARBA" id="ARBA00022840"/>
    </source>
</evidence>
<dbReference type="STRING" id="49547.MBCUR_19930"/>
<dbReference type="GO" id="GO:0008360">
    <property type="term" value="P:regulation of cell shape"/>
    <property type="evidence" value="ECO:0007669"/>
    <property type="project" value="InterPro"/>
</dbReference>
<dbReference type="InterPro" id="IPR013221">
    <property type="entry name" value="Mur_ligase_cen"/>
</dbReference>
<dbReference type="PATRIC" id="fig|49547.3.peg.2104"/>
<evidence type="ECO:0000313" key="6">
    <source>
        <dbReference type="Proteomes" id="UP000077245"/>
    </source>
</evidence>
<gene>
    <name evidence="5" type="primary">murD_2</name>
    <name evidence="5" type="ORF">MBCUR_19930</name>
</gene>
<comment type="caution">
    <text evidence="5">The sequence shown here is derived from an EMBL/GenBank/DDBJ whole genome shotgun (WGS) entry which is preliminary data.</text>
</comment>
<dbReference type="SUPFAM" id="SSF53623">
    <property type="entry name" value="MurD-like peptide ligases, catalytic domain"/>
    <property type="match status" value="1"/>
</dbReference>
<accession>A0A165YX77</accession>
<dbReference type="PANTHER" id="PTHR43692">
    <property type="entry name" value="UDP-N-ACETYLMURAMOYLALANINE--D-GLUTAMATE LIGASE"/>
    <property type="match status" value="1"/>
</dbReference>
<dbReference type="Proteomes" id="UP000077245">
    <property type="component" value="Unassembled WGS sequence"/>
</dbReference>
<dbReference type="InterPro" id="IPR005762">
    <property type="entry name" value="MurD"/>
</dbReference>
<keyword evidence="3" id="KW-0067">ATP-binding</keyword>
<evidence type="ECO:0000256" key="2">
    <source>
        <dbReference type="ARBA" id="ARBA00022741"/>
    </source>
</evidence>
<protein>
    <submittedName>
        <fullName evidence="5">UDP-N-acetylmuramoylalanine--D-glutamate ligase</fullName>
        <ecNumber evidence="5">6.3.2.9</ecNumber>
    </submittedName>
</protein>
<dbReference type="OrthoDB" id="76119at2157"/>
<keyword evidence="2" id="KW-0547">Nucleotide-binding</keyword>
<dbReference type="EMBL" id="LWMV01000232">
    <property type="protein sequence ID" value="KZX09976.1"/>
    <property type="molecule type" value="Genomic_DNA"/>
</dbReference>
<dbReference type="RefSeq" id="WP_067092841.1">
    <property type="nucleotide sequence ID" value="NZ_LWMV01000232.1"/>
</dbReference>
<evidence type="ECO:0000313" key="5">
    <source>
        <dbReference type="EMBL" id="KZX09976.1"/>
    </source>
</evidence>
<dbReference type="GO" id="GO:0005524">
    <property type="term" value="F:ATP binding"/>
    <property type="evidence" value="ECO:0007669"/>
    <property type="project" value="UniProtKB-KW"/>
</dbReference>
<dbReference type="Gene3D" id="3.40.1190.10">
    <property type="entry name" value="Mur-like, catalytic domain"/>
    <property type="match status" value="1"/>
</dbReference>
<dbReference type="InterPro" id="IPR036565">
    <property type="entry name" value="Mur-like_cat_sf"/>
</dbReference>
<reference evidence="5 6" key="1">
    <citation type="submission" date="2016-04" db="EMBL/GenBank/DDBJ databases">
        <title>Genome sequence of Methanobrevibacter curvatus DSM 11111.</title>
        <authorList>
            <person name="Poehlein A."/>
            <person name="Seedorf H."/>
            <person name="Daniel R."/>
        </authorList>
    </citation>
    <scope>NUCLEOTIDE SEQUENCE [LARGE SCALE GENOMIC DNA]</scope>
    <source>
        <strain evidence="5 6">DSM 11111</strain>
    </source>
</reference>
<dbReference type="Gene3D" id="3.40.50.720">
    <property type="entry name" value="NAD(P)-binding Rossmann-like Domain"/>
    <property type="match status" value="1"/>
</dbReference>
<keyword evidence="1 5" id="KW-0436">Ligase</keyword>
<dbReference type="GO" id="GO:0051301">
    <property type="term" value="P:cell division"/>
    <property type="evidence" value="ECO:0007669"/>
    <property type="project" value="InterPro"/>
</dbReference>
<feature type="domain" description="Mur ligase central" evidence="4">
    <location>
        <begin position="135"/>
        <end position="320"/>
    </location>
</feature>
<keyword evidence="6" id="KW-1185">Reference proteome</keyword>
<dbReference type="AlphaFoldDB" id="A0A165YX77"/>
<proteinExistence type="predicted"/>
<dbReference type="GO" id="GO:0008764">
    <property type="term" value="F:UDP-N-acetylmuramoylalanine-D-glutamate ligase activity"/>
    <property type="evidence" value="ECO:0007669"/>
    <property type="project" value="UniProtKB-EC"/>
</dbReference>